<evidence type="ECO:0000313" key="2">
    <source>
        <dbReference type="Proteomes" id="UP001497457"/>
    </source>
</evidence>
<evidence type="ECO:0000313" key="1">
    <source>
        <dbReference type="EMBL" id="CAL4923821.1"/>
    </source>
</evidence>
<protein>
    <submittedName>
        <fullName evidence="1">Uncharacterized protein</fullName>
    </submittedName>
</protein>
<reference evidence="1" key="1">
    <citation type="submission" date="2024-10" db="EMBL/GenBank/DDBJ databases">
        <authorList>
            <person name="Ryan C."/>
        </authorList>
    </citation>
    <scope>NUCLEOTIDE SEQUENCE [LARGE SCALE GENOMIC DNA]</scope>
</reference>
<dbReference type="PANTHER" id="PTHR33527">
    <property type="entry name" value="OS07G0274300 PROTEIN"/>
    <property type="match status" value="1"/>
</dbReference>
<dbReference type="AlphaFoldDB" id="A0ABC8XB40"/>
<keyword evidence="2" id="KW-1185">Reference proteome</keyword>
<dbReference type="PANTHER" id="PTHR33527:SF23">
    <property type="entry name" value="RRM DOMAIN-CONTAINING PROTEIN"/>
    <property type="match status" value="1"/>
</dbReference>
<gene>
    <name evidence="1" type="ORF">URODEC1_LOCUS22522</name>
</gene>
<accession>A0ABC8XB40</accession>
<name>A0ABC8XB40_9POAL</name>
<sequence>MSSNRVVDVRVLEVLKARATARRAYELALAMPTEQKAAKDAICLLLWLETIMGVEVLNTVAAMAPGDTHLAQVVSEASAMYSYVLDGHPPPGPPLEGIPAIVALCGGGRLVDFRFFRFHKRLVARGVAVIRDNVGALVFDDHLHAMLRRFEDADANAGGRSSNPRPVPAPELMAPFVVAKTRTPPEDSRAAFIALPGCHCHRPSSQEVVNYYEKTLMFGPCIERVETERPGAGQAPKHGIIVFVSAELRDEAMFEETGVFFRVDGHDTWVQPYMPTL</sequence>
<dbReference type="EMBL" id="OZ075124">
    <property type="protein sequence ID" value="CAL4923821.1"/>
    <property type="molecule type" value="Genomic_DNA"/>
</dbReference>
<dbReference type="Proteomes" id="UP001497457">
    <property type="component" value="Chromosome 14rd"/>
</dbReference>
<organism evidence="1 2">
    <name type="scientific">Urochloa decumbens</name>
    <dbReference type="NCBI Taxonomy" id="240449"/>
    <lineage>
        <taxon>Eukaryota</taxon>
        <taxon>Viridiplantae</taxon>
        <taxon>Streptophyta</taxon>
        <taxon>Embryophyta</taxon>
        <taxon>Tracheophyta</taxon>
        <taxon>Spermatophyta</taxon>
        <taxon>Magnoliopsida</taxon>
        <taxon>Liliopsida</taxon>
        <taxon>Poales</taxon>
        <taxon>Poaceae</taxon>
        <taxon>PACMAD clade</taxon>
        <taxon>Panicoideae</taxon>
        <taxon>Panicodae</taxon>
        <taxon>Paniceae</taxon>
        <taxon>Melinidinae</taxon>
        <taxon>Urochloa</taxon>
    </lineage>
</organism>
<proteinExistence type="predicted"/>